<accession>A0A662DMK1</accession>
<evidence type="ECO:0000313" key="2">
    <source>
        <dbReference type="EMBL" id="RLE15531.1"/>
    </source>
</evidence>
<dbReference type="AlphaFoldDB" id="A0A662DMK1"/>
<name>A0A662DMK1_UNCAE</name>
<dbReference type="SUPFAM" id="SSF53092">
    <property type="entry name" value="Creatinase/prolidase N-terminal domain"/>
    <property type="match status" value="1"/>
</dbReference>
<evidence type="ECO:0000313" key="3">
    <source>
        <dbReference type="Proteomes" id="UP000280417"/>
    </source>
</evidence>
<sequence length="37" mass="4534">MVSRWEKLEKKLKEKNLDAFILTRSVDIFYFSGLWIE</sequence>
<feature type="domain" description="Creatinase N-terminal" evidence="1">
    <location>
        <begin position="4"/>
        <end position="34"/>
    </location>
</feature>
<dbReference type="Gene3D" id="3.40.350.10">
    <property type="entry name" value="Creatinase/prolidase N-terminal domain"/>
    <property type="match status" value="1"/>
</dbReference>
<protein>
    <recommendedName>
        <fullName evidence="1">Creatinase N-terminal domain-containing protein</fullName>
    </recommendedName>
</protein>
<evidence type="ECO:0000259" key="1">
    <source>
        <dbReference type="Pfam" id="PF01321"/>
    </source>
</evidence>
<dbReference type="EMBL" id="QMQA01000001">
    <property type="protein sequence ID" value="RLE15531.1"/>
    <property type="molecule type" value="Genomic_DNA"/>
</dbReference>
<dbReference type="InterPro" id="IPR029149">
    <property type="entry name" value="Creatin/AminoP/Spt16_N"/>
</dbReference>
<organism evidence="2 3">
    <name type="scientific">Aerophobetes bacterium</name>
    <dbReference type="NCBI Taxonomy" id="2030807"/>
    <lineage>
        <taxon>Bacteria</taxon>
        <taxon>Candidatus Aerophobota</taxon>
    </lineage>
</organism>
<comment type="caution">
    <text evidence="2">The sequence shown here is derived from an EMBL/GenBank/DDBJ whole genome shotgun (WGS) entry which is preliminary data.</text>
</comment>
<dbReference type="Proteomes" id="UP000280417">
    <property type="component" value="Unassembled WGS sequence"/>
</dbReference>
<dbReference type="InterPro" id="IPR000587">
    <property type="entry name" value="Creatinase_N"/>
</dbReference>
<reference evidence="2 3" key="1">
    <citation type="submission" date="2018-06" db="EMBL/GenBank/DDBJ databases">
        <title>Extensive metabolic versatility and redundancy in microbially diverse, dynamic hydrothermal sediments.</title>
        <authorList>
            <person name="Dombrowski N."/>
            <person name="Teske A."/>
            <person name="Baker B.J."/>
        </authorList>
    </citation>
    <scope>NUCLEOTIDE SEQUENCE [LARGE SCALE GENOMIC DNA]</scope>
    <source>
        <strain evidence="2">B3_G15</strain>
    </source>
</reference>
<proteinExistence type="predicted"/>
<dbReference type="Pfam" id="PF01321">
    <property type="entry name" value="Creatinase_N"/>
    <property type="match status" value="1"/>
</dbReference>
<gene>
    <name evidence="2" type="ORF">DRJ04_00105</name>
</gene>